<dbReference type="NCBIfam" id="TIGR01319">
    <property type="entry name" value="glmL_fam"/>
    <property type="match status" value="1"/>
</dbReference>
<accession>A0A4Y8Q8C9</accession>
<keyword evidence="2" id="KW-1185">Reference proteome</keyword>
<sequence length="462" mass="49598">MDPVLCIDFGSTYTKLTAIDLDTETILAAAKDETTGQVDMMLGFRRALARLEAQLPAAARKFRRKWACSSAHGGLKMVAIGLVPELTAEAAKRAALGAGSRMLGVYHAMLSGSEIRRIAQIRPDIILLAGGTDGGNVACILHNARLLADHVPDVPVIVAGNKSAADDIAALFHSRGMNFRLAPNVLPRVNELNVEPVREAIRELFAATIVQSKGLADAERWVGHVLMPTPTAVLHAARLLSQGTKQEAGIGELVVVDIGGATTDVHSIGAGAPMAAGTTQRGLEEPFAKRTVEGDLGTRVSALAVWEAAGERGLDKYVPIRRTDWAERCRYLSSHTNVVPQSPADVEFDEALAAAATEIAMDRHAGRIESVFTPMGIHYAQFGKDLRRTPHLLGTGGVLVHSRRPEAILRSALYDPASPQTLKPERPRLWLDASYALSALGLLASHDPNKALRMLKAYMQPI</sequence>
<dbReference type="PIRSF" id="PIRSF004729">
    <property type="entry name" value="MutL"/>
    <property type="match status" value="1"/>
</dbReference>
<dbReference type="Proteomes" id="UP000298246">
    <property type="component" value="Unassembled WGS sequence"/>
</dbReference>
<organism evidence="1 2">
    <name type="scientific">Paenibacillus athensensis</name>
    <dbReference type="NCBI Taxonomy" id="1967502"/>
    <lineage>
        <taxon>Bacteria</taxon>
        <taxon>Bacillati</taxon>
        <taxon>Bacillota</taxon>
        <taxon>Bacilli</taxon>
        <taxon>Bacillales</taxon>
        <taxon>Paenibacillaceae</taxon>
        <taxon>Paenibacillus</taxon>
    </lineage>
</organism>
<dbReference type="EMBL" id="MYFO01000005">
    <property type="protein sequence ID" value="TFE90237.1"/>
    <property type="molecule type" value="Genomic_DNA"/>
</dbReference>
<protein>
    <submittedName>
        <fullName evidence="1">MutL protein</fullName>
    </submittedName>
</protein>
<comment type="caution">
    <text evidence="1">The sequence shown here is derived from an EMBL/GenBank/DDBJ whole genome shotgun (WGS) entry which is preliminary data.</text>
</comment>
<dbReference type="AlphaFoldDB" id="A0A4Y8Q8C9"/>
<dbReference type="OrthoDB" id="9769453at2"/>
<dbReference type="InterPro" id="IPR043129">
    <property type="entry name" value="ATPase_NBD"/>
</dbReference>
<evidence type="ECO:0000313" key="1">
    <source>
        <dbReference type="EMBL" id="TFE90237.1"/>
    </source>
</evidence>
<dbReference type="RefSeq" id="WP_134750786.1">
    <property type="nucleotide sequence ID" value="NZ_MYFO02000001.1"/>
</dbReference>
<name>A0A4Y8Q8C9_9BACL</name>
<dbReference type="Pfam" id="PF13941">
    <property type="entry name" value="MutL"/>
    <property type="match status" value="1"/>
</dbReference>
<dbReference type="SUPFAM" id="SSF53067">
    <property type="entry name" value="Actin-like ATPase domain"/>
    <property type="match status" value="1"/>
</dbReference>
<evidence type="ECO:0000313" key="2">
    <source>
        <dbReference type="Proteomes" id="UP000298246"/>
    </source>
</evidence>
<reference evidence="1 2" key="1">
    <citation type="submission" date="2017-03" db="EMBL/GenBank/DDBJ databases">
        <title>Isolation of Levoglucosan Utilizing Bacteria.</title>
        <authorList>
            <person name="Arya A.S."/>
        </authorList>
    </citation>
    <scope>NUCLEOTIDE SEQUENCE [LARGE SCALE GENOMIC DNA]</scope>
    <source>
        <strain evidence="1 2">MEC069</strain>
    </source>
</reference>
<dbReference type="NCBIfam" id="NF040745">
    <property type="entry name" value="accessory_GlmL"/>
    <property type="match status" value="1"/>
</dbReference>
<dbReference type="InterPro" id="IPR006230">
    <property type="entry name" value="MutL"/>
</dbReference>
<gene>
    <name evidence="1" type="ORF">B5M42_06105</name>
</gene>
<proteinExistence type="predicted"/>